<comment type="caution">
    <text evidence="2">The sequence shown here is derived from an EMBL/GenBank/DDBJ whole genome shotgun (WGS) entry which is preliminary data.</text>
</comment>
<keyword evidence="1" id="KW-0732">Signal</keyword>
<proteinExistence type="predicted"/>
<gene>
    <name evidence="2" type="ORF">GCM10009801_81570</name>
</gene>
<evidence type="ECO:0000256" key="1">
    <source>
        <dbReference type="SAM" id="SignalP"/>
    </source>
</evidence>
<evidence type="ECO:0000313" key="2">
    <source>
        <dbReference type="EMBL" id="GAA2105300.1"/>
    </source>
</evidence>
<name>A0ABP5IUM5_9ACTN</name>
<accession>A0ABP5IUM5</accession>
<sequence length="73" mass="7957">MREPLRRWAALAATAAAVTALTALTAGTAHADEYPKHSHNGPRVGLVNAGQIDDPMEDVLEHFLLFGDGYRWD</sequence>
<evidence type="ECO:0000313" key="3">
    <source>
        <dbReference type="Proteomes" id="UP001500016"/>
    </source>
</evidence>
<organism evidence="2 3">
    <name type="scientific">Streptomyces albiaxialis</name>
    <dbReference type="NCBI Taxonomy" id="329523"/>
    <lineage>
        <taxon>Bacteria</taxon>
        <taxon>Bacillati</taxon>
        <taxon>Actinomycetota</taxon>
        <taxon>Actinomycetes</taxon>
        <taxon>Kitasatosporales</taxon>
        <taxon>Streptomycetaceae</taxon>
        <taxon>Streptomyces</taxon>
    </lineage>
</organism>
<feature type="signal peptide" evidence="1">
    <location>
        <begin position="1"/>
        <end position="31"/>
    </location>
</feature>
<dbReference type="Proteomes" id="UP001500016">
    <property type="component" value="Unassembled WGS sequence"/>
</dbReference>
<protein>
    <submittedName>
        <fullName evidence="2">Uncharacterized protein</fullName>
    </submittedName>
</protein>
<feature type="chain" id="PRO_5045942244" evidence="1">
    <location>
        <begin position="32"/>
        <end position="73"/>
    </location>
</feature>
<dbReference type="RefSeq" id="WP_344535891.1">
    <property type="nucleotide sequence ID" value="NZ_BAAAPE010000032.1"/>
</dbReference>
<dbReference type="EMBL" id="BAAAPE010000032">
    <property type="protein sequence ID" value="GAA2105300.1"/>
    <property type="molecule type" value="Genomic_DNA"/>
</dbReference>
<keyword evidence="3" id="KW-1185">Reference proteome</keyword>
<reference evidence="3" key="1">
    <citation type="journal article" date="2019" name="Int. J. Syst. Evol. Microbiol.">
        <title>The Global Catalogue of Microorganisms (GCM) 10K type strain sequencing project: providing services to taxonomists for standard genome sequencing and annotation.</title>
        <authorList>
            <consortium name="The Broad Institute Genomics Platform"/>
            <consortium name="The Broad Institute Genome Sequencing Center for Infectious Disease"/>
            <person name="Wu L."/>
            <person name="Ma J."/>
        </authorList>
    </citation>
    <scope>NUCLEOTIDE SEQUENCE [LARGE SCALE GENOMIC DNA]</scope>
    <source>
        <strain evidence="3">JCM 15478</strain>
    </source>
</reference>